<name>A0A0F9CJH9_9ZZZZ</name>
<evidence type="ECO:0000313" key="1">
    <source>
        <dbReference type="EMBL" id="KKL49468.1"/>
    </source>
</evidence>
<dbReference type="EMBL" id="LAZR01032948">
    <property type="protein sequence ID" value="KKL49468.1"/>
    <property type="molecule type" value="Genomic_DNA"/>
</dbReference>
<organism evidence="1">
    <name type="scientific">marine sediment metagenome</name>
    <dbReference type="NCBI Taxonomy" id="412755"/>
    <lineage>
        <taxon>unclassified sequences</taxon>
        <taxon>metagenomes</taxon>
        <taxon>ecological metagenomes</taxon>
    </lineage>
</organism>
<gene>
    <name evidence="1" type="ORF">LCGC14_2315230</name>
</gene>
<accession>A0A0F9CJH9</accession>
<feature type="non-terminal residue" evidence="1">
    <location>
        <position position="1"/>
    </location>
</feature>
<dbReference type="AlphaFoldDB" id="A0A0F9CJH9"/>
<reference evidence="1" key="1">
    <citation type="journal article" date="2015" name="Nature">
        <title>Complex archaea that bridge the gap between prokaryotes and eukaryotes.</title>
        <authorList>
            <person name="Spang A."/>
            <person name="Saw J.H."/>
            <person name="Jorgensen S.L."/>
            <person name="Zaremba-Niedzwiedzka K."/>
            <person name="Martijn J."/>
            <person name="Lind A.E."/>
            <person name="van Eijk R."/>
            <person name="Schleper C."/>
            <person name="Guy L."/>
            <person name="Ettema T.J."/>
        </authorList>
    </citation>
    <scope>NUCLEOTIDE SEQUENCE</scope>
</reference>
<comment type="caution">
    <text evidence="1">The sequence shown here is derived from an EMBL/GenBank/DDBJ whole genome shotgun (WGS) entry which is preliminary data.</text>
</comment>
<protein>
    <submittedName>
        <fullName evidence="1">Uncharacterized protein</fullName>
    </submittedName>
</protein>
<proteinExistence type="predicted"/>
<sequence>VVIVVNDVGSHWPRYLDHWCTLHPNKLDGWKKLREHQGLPGGYKTWGRRNHMTDRKIVPWAGGASGMLAVQVAQEVGCVRAIMCGIPMTPTPHFTESTEHGAQKWTSVAGHWRAWSTHMPKMQGWVRSMAGRTQEHLGKPTLEWLLEGVKE</sequence>